<dbReference type="AlphaFoldDB" id="A0A5J5EUC1"/>
<evidence type="ECO:0000313" key="3">
    <source>
        <dbReference type="EMBL" id="KAA8903612.1"/>
    </source>
</evidence>
<organism evidence="3 4">
    <name type="scientific">Sphaerosporella brunnea</name>
    <dbReference type="NCBI Taxonomy" id="1250544"/>
    <lineage>
        <taxon>Eukaryota</taxon>
        <taxon>Fungi</taxon>
        <taxon>Dikarya</taxon>
        <taxon>Ascomycota</taxon>
        <taxon>Pezizomycotina</taxon>
        <taxon>Pezizomycetes</taxon>
        <taxon>Pezizales</taxon>
        <taxon>Pyronemataceae</taxon>
        <taxon>Sphaerosporella</taxon>
    </lineage>
</organism>
<accession>A0A5J5EUC1</accession>
<proteinExistence type="predicted"/>
<dbReference type="PANTHER" id="PTHR45990">
    <property type="entry name" value="DNA REPAIR PROTEIN REV1"/>
    <property type="match status" value="1"/>
</dbReference>
<gene>
    <name evidence="3" type="ORF">FN846DRAFT_55004</name>
</gene>
<feature type="region of interest" description="Disordered" evidence="1">
    <location>
        <begin position="90"/>
        <end position="124"/>
    </location>
</feature>
<feature type="region of interest" description="Disordered" evidence="1">
    <location>
        <begin position="1"/>
        <end position="42"/>
    </location>
</feature>
<dbReference type="InterPro" id="IPR001357">
    <property type="entry name" value="BRCT_dom"/>
</dbReference>
<dbReference type="PROSITE" id="PS50172">
    <property type="entry name" value="BRCT"/>
    <property type="match status" value="1"/>
</dbReference>
<sequence>MAPTTATSGSKKPTQKKQQQRLELYTTSSTGHQVSNGVSKPAIWHKSRQTKLNEQFKNSTLPLHLLSKNTTTTTAAAAAANITTAPITTALTPSAPTTQIAPSSPSPDSSSSSPPNTRKPPAPAPKPLFASCRFYISGTTAPHISDHTLRHLLASHGGAVHALLRRSSTTHVILGTVGRVGSGAGGGLAAGKLQKELDMKRGGGGGIKFVSVHWVLDSIKAGRRLPESGYMEVGVGRSAGQMTLAGFLKKKGEK</sequence>
<protein>
    <recommendedName>
        <fullName evidence="2">BRCT domain-containing protein</fullName>
    </recommendedName>
</protein>
<dbReference type="InterPro" id="IPR036420">
    <property type="entry name" value="BRCT_dom_sf"/>
</dbReference>
<feature type="compositionally biased region" description="Polar residues" evidence="1">
    <location>
        <begin position="1"/>
        <end position="12"/>
    </location>
</feature>
<reference evidence="3 4" key="1">
    <citation type="submission" date="2019-09" db="EMBL/GenBank/DDBJ databases">
        <title>Draft genome of the ectomycorrhizal ascomycete Sphaerosporella brunnea.</title>
        <authorList>
            <consortium name="DOE Joint Genome Institute"/>
            <person name="Benucci G.M."/>
            <person name="Marozzi G."/>
            <person name="Antonielli L."/>
            <person name="Sanchez S."/>
            <person name="Marco P."/>
            <person name="Wang X."/>
            <person name="Falini L.B."/>
            <person name="Barry K."/>
            <person name="Haridas S."/>
            <person name="Lipzen A."/>
            <person name="Labutti K."/>
            <person name="Grigoriev I.V."/>
            <person name="Murat C."/>
            <person name="Martin F."/>
            <person name="Albertini E."/>
            <person name="Donnini D."/>
            <person name="Bonito G."/>
        </authorList>
    </citation>
    <scope>NUCLEOTIDE SEQUENCE [LARGE SCALE GENOMIC DNA]</scope>
    <source>
        <strain evidence="3 4">Sb_GMNB300</strain>
    </source>
</reference>
<dbReference type="OrthoDB" id="427711at2759"/>
<dbReference type="Proteomes" id="UP000326924">
    <property type="component" value="Unassembled WGS sequence"/>
</dbReference>
<evidence type="ECO:0000313" key="4">
    <source>
        <dbReference type="Proteomes" id="UP000326924"/>
    </source>
</evidence>
<dbReference type="Pfam" id="PF00533">
    <property type="entry name" value="BRCT"/>
    <property type="match status" value="1"/>
</dbReference>
<dbReference type="SUPFAM" id="SSF52113">
    <property type="entry name" value="BRCT domain"/>
    <property type="match status" value="1"/>
</dbReference>
<dbReference type="EMBL" id="VXIS01000116">
    <property type="protein sequence ID" value="KAA8903612.1"/>
    <property type="molecule type" value="Genomic_DNA"/>
</dbReference>
<dbReference type="GO" id="GO:0003887">
    <property type="term" value="F:DNA-directed DNA polymerase activity"/>
    <property type="evidence" value="ECO:0007669"/>
    <property type="project" value="TreeGrafter"/>
</dbReference>
<feature type="compositionally biased region" description="Polar residues" evidence="1">
    <location>
        <begin position="25"/>
        <end position="38"/>
    </location>
</feature>
<dbReference type="GO" id="GO:0042276">
    <property type="term" value="P:error-prone translesion synthesis"/>
    <property type="evidence" value="ECO:0007669"/>
    <property type="project" value="TreeGrafter"/>
</dbReference>
<dbReference type="SMART" id="SM00292">
    <property type="entry name" value="BRCT"/>
    <property type="match status" value="1"/>
</dbReference>
<dbReference type="GO" id="GO:0017125">
    <property type="term" value="F:deoxycytidyl transferase activity"/>
    <property type="evidence" value="ECO:0007669"/>
    <property type="project" value="TreeGrafter"/>
</dbReference>
<dbReference type="Gene3D" id="3.40.50.10190">
    <property type="entry name" value="BRCT domain"/>
    <property type="match status" value="1"/>
</dbReference>
<keyword evidence="4" id="KW-1185">Reference proteome</keyword>
<dbReference type="PANTHER" id="PTHR45990:SF1">
    <property type="entry name" value="DNA REPAIR PROTEIN REV1"/>
    <property type="match status" value="1"/>
</dbReference>
<dbReference type="GO" id="GO:0005634">
    <property type="term" value="C:nucleus"/>
    <property type="evidence" value="ECO:0007669"/>
    <property type="project" value="TreeGrafter"/>
</dbReference>
<feature type="domain" description="BRCT" evidence="2">
    <location>
        <begin position="124"/>
        <end position="232"/>
    </location>
</feature>
<dbReference type="InParanoid" id="A0A5J5EUC1"/>
<evidence type="ECO:0000256" key="1">
    <source>
        <dbReference type="SAM" id="MobiDB-lite"/>
    </source>
</evidence>
<feature type="compositionally biased region" description="Low complexity" evidence="1">
    <location>
        <begin position="90"/>
        <end position="115"/>
    </location>
</feature>
<evidence type="ECO:0000259" key="2">
    <source>
        <dbReference type="PROSITE" id="PS50172"/>
    </source>
</evidence>
<name>A0A5J5EUC1_9PEZI</name>
<dbReference type="GO" id="GO:0070987">
    <property type="term" value="P:error-free translesion synthesis"/>
    <property type="evidence" value="ECO:0007669"/>
    <property type="project" value="TreeGrafter"/>
</dbReference>
<comment type="caution">
    <text evidence="3">The sequence shown here is derived from an EMBL/GenBank/DDBJ whole genome shotgun (WGS) entry which is preliminary data.</text>
</comment>